<dbReference type="InterPro" id="IPR024078">
    <property type="entry name" value="LmbE-like_dom_sf"/>
</dbReference>
<evidence type="ECO:0000313" key="2">
    <source>
        <dbReference type="EMBL" id="OYN82741.1"/>
    </source>
</evidence>
<dbReference type="PANTHER" id="PTHR12993">
    <property type="entry name" value="N-ACETYLGLUCOSAMINYL-PHOSPHATIDYLINOSITOL DE-N-ACETYLASE-RELATED"/>
    <property type="match status" value="1"/>
</dbReference>
<organism evidence="2 3">
    <name type="scientific">Mycolicibacterium sphagni</name>
    <dbReference type="NCBI Taxonomy" id="1786"/>
    <lineage>
        <taxon>Bacteria</taxon>
        <taxon>Bacillati</taxon>
        <taxon>Actinomycetota</taxon>
        <taxon>Actinomycetes</taxon>
        <taxon>Mycobacteriales</taxon>
        <taxon>Mycobacteriaceae</taxon>
        <taxon>Mycolicibacterium</taxon>
    </lineage>
</organism>
<dbReference type="OrthoDB" id="116799at2"/>
<dbReference type="InterPro" id="IPR003737">
    <property type="entry name" value="GlcNAc_PI_deacetylase-related"/>
</dbReference>
<dbReference type="EMBL" id="NOZR01000001">
    <property type="protein sequence ID" value="OYN82741.1"/>
    <property type="molecule type" value="Genomic_DNA"/>
</dbReference>
<gene>
    <name evidence="2" type="ORF">CG716_00535</name>
</gene>
<dbReference type="AlphaFoldDB" id="A0A255DVM0"/>
<dbReference type="GO" id="GO:0016811">
    <property type="term" value="F:hydrolase activity, acting on carbon-nitrogen (but not peptide) bonds, in linear amides"/>
    <property type="evidence" value="ECO:0007669"/>
    <property type="project" value="TreeGrafter"/>
</dbReference>
<dbReference type="Gene3D" id="3.40.50.10320">
    <property type="entry name" value="LmbE-like"/>
    <property type="match status" value="1"/>
</dbReference>
<reference evidence="2 3" key="1">
    <citation type="submission" date="2017-07" db="EMBL/GenBank/DDBJ databases">
        <title>The new phylogeny of genus Mycobacterium.</title>
        <authorList>
            <person name="Tortoli E."/>
            <person name="Trovato A."/>
            <person name="Cirillo D.M."/>
        </authorList>
    </citation>
    <scope>NUCLEOTIDE SEQUENCE [LARGE SCALE GENOMIC DNA]</scope>
    <source>
        <strain evidence="2 3">ATCC 33027</strain>
    </source>
</reference>
<keyword evidence="1" id="KW-0862">Zinc</keyword>
<keyword evidence="3" id="KW-1185">Reference proteome</keyword>
<dbReference type="GO" id="GO:0016137">
    <property type="term" value="P:glycoside metabolic process"/>
    <property type="evidence" value="ECO:0007669"/>
    <property type="project" value="UniProtKB-ARBA"/>
</dbReference>
<proteinExistence type="predicted"/>
<sequence length="255" mass="27406">MRPDEASNALRLADAPIADGGTPAEEWLPWRDSLPPLRLEDCPGLVVVAAHPDDETLGFGGATVMAAARGVDVHTVVASDGGAAWPDLAPWEQKRLEQARRHESRCAAALLGLHRPTFLGLPDGGLADQEARLADSLSDLLHERPAGTWCAATWRGDGHPDHEAVGRAAAVAASRTGAVLLEYPVWMWHWAKPDDPNIPGHRAARVVTDSVAAERKQRAVELFQSQLEPGGAGRDPILPPHVVTRLLHVGEVVFR</sequence>
<dbReference type="Proteomes" id="UP000216063">
    <property type="component" value="Unassembled WGS sequence"/>
</dbReference>
<accession>A0A255DVM0</accession>
<name>A0A255DVM0_9MYCO</name>
<comment type="caution">
    <text evidence="2">The sequence shown here is derived from an EMBL/GenBank/DDBJ whole genome shotgun (WGS) entry which is preliminary data.</text>
</comment>
<dbReference type="RefSeq" id="WP_094475426.1">
    <property type="nucleotide sequence ID" value="NZ_JACKSC010000178.1"/>
</dbReference>
<dbReference type="SUPFAM" id="SSF102588">
    <property type="entry name" value="LmbE-like"/>
    <property type="match status" value="1"/>
</dbReference>
<evidence type="ECO:0000256" key="1">
    <source>
        <dbReference type="ARBA" id="ARBA00022833"/>
    </source>
</evidence>
<dbReference type="PANTHER" id="PTHR12993:SF29">
    <property type="entry name" value="BLR3841 PROTEIN"/>
    <property type="match status" value="1"/>
</dbReference>
<dbReference type="Pfam" id="PF02585">
    <property type="entry name" value="PIG-L"/>
    <property type="match status" value="1"/>
</dbReference>
<protein>
    <submittedName>
        <fullName evidence="2">LmbE family protein</fullName>
    </submittedName>
</protein>
<evidence type="ECO:0000313" key="3">
    <source>
        <dbReference type="Proteomes" id="UP000216063"/>
    </source>
</evidence>